<dbReference type="InterPro" id="IPR008918">
    <property type="entry name" value="HhH2"/>
</dbReference>
<dbReference type="AlphaFoldDB" id="A0A8J5HJ64"/>
<evidence type="ECO:0000256" key="1">
    <source>
        <dbReference type="ARBA" id="ARBA00022722"/>
    </source>
</evidence>
<evidence type="ECO:0000256" key="2">
    <source>
        <dbReference type="ARBA" id="ARBA00022801"/>
    </source>
</evidence>
<dbReference type="SUPFAM" id="SSF47807">
    <property type="entry name" value="5' to 3' exonuclease, C-terminal subdomain"/>
    <property type="match status" value="1"/>
</dbReference>
<dbReference type="InterPro" id="IPR020046">
    <property type="entry name" value="5-3_exonucl_a-hlix_arch_N"/>
</dbReference>
<feature type="domain" description="5'-3' exonuclease" evidence="4">
    <location>
        <begin position="113"/>
        <end position="476"/>
    </location>
</feature>
<dbReference type="GO" id="GO:0003677">
    <property type="term" value="F:DNA binding"/>
    <property type="evidence" value="ECO:0007669"/>
    <property type="project" value="UniProtKB-KW"/>
</dbReference>
<proteinExistence type="predicted"/>
<evidence type="ECO:0000256" key="3">
    <source>
        <dbReference type="ARBA" id="ARBA00023125"/>
    </source>
</evidence>
<dbReference type="InterPro" id="IPR002421">
    <property type="entry name" value="5-3_exonuclease"/>
</dbReference>
<dbReference type="GO" id="GO:0033567">
    <property type="term" value="P:DNA replication, Okazaki fragment processing"/>
    <property type="evidence" value="ECO:0007669"/>
    <property type="project" value="InterPro"/>
</dbReference>
<keyword evidence="6" id="KW-1185">Reference proteome</keyword>
<dbReference type="FunFam" id="3.40.50.1010:FF:000028">
    <property type="entry name" value="5'-3' exonuclease family protein"/>
    <property type="match status" value="1"/>
</dbReference>
<dbReference type="CDD" id="cd09859">
    <property type="entry name" value="PIN_53EXO"/>
    <property type="match status" value="1"/>
</dbReference>
<evidence type="ECO:0000313" key="5">
    <source>
        <dbReference type="EMBL" id="KAG6528536.1"/>
    </source>
</evidence>
<dbReference type="GO" id="GO:0017108">
    <property type="term" value="F:5'-flap endonuclease activity"/>
    <property type="evidence" value="ECO:0007669"/>
    <property type="project" value="InterPro"/>
</dbReference>
<organism evidence="5 6">
    <name type="scientific">Zingiber officinale</name>
    <name type="common">Ginger</name>
    <name type="synonym">Amomum zingiber</name>
    <dbReference type="NCBI Taxonomy" id="94328"/>
    <lineage>
        <taxon>Eukaryota</taxon>
        <taxon>Viridiplantae</taxon>
        <taxon>Streptophyta</taxon>
        <taxon>Embryophyta</taxon>
        <taxon>Tracheophyta</taxon>
        <taxon>Spermatophyta</taxon>
        <taxon>Magnoliopsida</taxon>
        <taxon>Liliopsida</taxon>
        <taxon>Zingiberales</taxon>
        <taxon>Zingiberaceae</taxon>
        <taxon>Zingiber</taxon>
    </lineage>
</organism>
<keyword evidence="1" id="KW-0540">Nuclease</keyword>
<keyword evidence="3" id="KW-0238">DNA-binding</keyword>
<dbReference type="SMART" id="SM00279">
    <property type="entry name" value="HhH2"/>
    <property type="match status" value="1"/>
</dbReference>
<dbReference type="GO" id="GO:0008409">
    <property type="term" value="F:5'-3' exonuclease activity"/>
    <property type="evidence" value="ECO:0007669"/>
    <property type="project" value="InterPro"/>
</dbReference>
<dbReference type="Pfam" id="PF02739">
    <property type="entry name" value="5_3_exonuc_N"/>
    <property type="match status" value="1"/>
</dbReference>
<protein>
    <recommendedName>
        <fullName evidence="4">5'-3' exonuclease domain-containing protein</fullName>
    </recommendedName>
</protein>
<dbReference type="Pfam" id="PF01367">
    <property type="entry name" value="5_3_exonuc"/>
    <property type="match status" value="1"/>
</dbReference>
<dbReference type="EMBL" id="JACMSC010000003">
    <property type="protein sequence ID" value="KAG6528536.1"/>
    <property type="molecule type" value="Genomic_DNA"/>
</dbReference>
<dbReference type="CDD" id="cd09898">
    <property type="entry name" value="H3TH_53EXO"/>
    <property type="match status" value="1"/>
</dbReference>
<dbReference type="Proteomes" id="UP000734854">
    <property type="component" value="Unassembled WGS sequence"/>
</dbReference>
<dbReference type="InterPro" id="IPR029060">
    <property type="entry name" value="PIN-like_dom_sf"/>
</dbReference>
<sequence>MLCCQMTYHRILTFWRDFHVLRGCLGTNPRVGGSVQCCSMLIHNSHGPVALLSKMGYSMQHTLTKSDSSNATEEVPSKYDLLNYTTSGKSLHCQETDSSNITKSGPTVNPLNNRVMLFDGTAIMYRSYYKLLAKLHHGLLGHADGNGDWVLTIFTALSLLLDALEFVPSHVAVVFDHDGFPFGQSSCMPSQEPYMGKGEISSEHSCDSVDFYVLFFYASDYNIIFEGITFRHMIYPSYKSNRIPTPDTVIQALQYFKASIKAMSIKVIEVPGVEADDVVGTLAVNSVSAGYKVRIVSPDKDFFQVLSPSLRILRLASRGSGMVSFGLEDFAKRYGDLKPSQFVDIAALAGDKSDNIPGVEGIGEINALKLITKFACRKPCALNSSMYYISLAFASNNLCIIVKAHFIEFNVILTNPMQNGSLENLLDCVDKVEDERIKQALMINADLARLCKNLATLRSDLPSYMVPFETPDLVFRKPQDGGEKFIGLLRAIGAYAEGFSADPIIRRTSYLWNRLRT</sequence>
<dbReference type="SUPFAM" id="SSF88723">
    <property type="entry name" value="PIN domain-like"/>
    <property type="match status" value="2"/>
</dbReference>
<evidence type="ECO:0000313" key="6">
    <source>
        <dbReference type="Proteomes" id="UP000734854"/>
    </source>
</evidence>
<dbReference type="Gene3D" id="3.40.50.1010">
    <property type="entry name" value="5'-nuclease"/>
    <property type="match status" value="1"/>
</dbReference>
<gene>
    <name evidence="5" type="ORF">ZIOFF_010711</name>
</gene>
<dbReference type="InterPro" id="IPR020045">
    <property type="entry name" value="DNA_polI_H3TH"/>
</dbReference>
<dbReference type="Gene3D" id="1.10.150.20">
    <property type="entry name" value="5' to 3' exonuclease, C-terminal subdomain"/>
    <property type="match status" value="2"/>
</dbReference>
<dbReference type="SMART" id="SM00475">
    <property type="entry name" value="53EXOc"/>
    <property type="match status" value="1"/>
</dbReference>
<dbReference type="InterPro" id="IPR038969">
    <property type="entry name" value="FEN"/>
</dbReference>
<dbReference type="PANTHER" id="PTHR42646">
    <property type="entry name" value="FLAP ENDONUCLEASE XNI"/>
    <property type="match status" value="1"/>
</dbReference>
<accession>A0A8J5HJ64</accession>
<dbReference type="InterPro" id="IPR036279">
    <property type="entry name" value="5-3_exonuclease_C_sf"/>
</dbReference>
<dbReference type="PANTHER" id="PTHR42646:SF2">
    <property type="entry name" value="5'-3' EXONUCLEASE FAMILY PROTEIN"/>
    <property type="match status" value="1"/>
</dbReference>
<reference evidence="5 6" key="1">
    <citation type="submission" date="2020-08" db="EMBL/GenBank/DDBJ databases">
        <title>Plant Genome Project.</title>
        <authorList>
            <person name="Zhang R.-G."/>
        </authorList>
    </citation>
    <scope>NUCLEOTIDE SEQUENCE [LARGE SCALE GENOMIC DNA]</scope>
    <source>
        <tissue evidence="5">Rhizome</tissue>
    </source>
</reference>
<evidence type="ECO:0000259" key="4">
    <source>
        <dbReference type="SMART" id="SM00475"/>
    </source>
</evidence>
<comment type="caution">
    <text evidence="5">The sequence shown here is derived from an EMBL/GenBank/DDBJ whole genome shotgun (WGS) entry which is preliminary data.</text>
</comment>
<keyword evidence="2" id="KW-0378">Hydrolase</keyword>
<name>A0A8J5HJ64_ZINOF</name>